<dbReference type="RefSeq" id="XP_007734461.1">
    <property type="nucleotide sequence ID" value="XM_007736271.1"/>
</dbReference>
<evidence type="ECO:0000313" key="1">
    <source>
        <dbReference type="EMBL" id="EXJ82338.1"/>
    </source>
</evidence>
<feature type="non-terminal residue" evidence="1">
    <location>
        <position position="1"/>
    </location>
</feature>
<dbReference type="HOGENOM" id="CLU_2782696_0_0_1"/>
<organism evidence="1 2">
    <name type="scientific">Capronia epimyces CBS 606.96</name>
    <dbReference type="NCBI Taxonomy" id="1182542"/>
    <lineage>
        <taxon>Eukaryota</taxon>
        <taxon>Fungi</taxon>
        <taxon>Dikarya</taxon>
        <taxon>Ascomycota</taxon>
        <taxon>Pezizomycotina</taxon>
        <taxon>Eurotiomycetes</taxon>
        <taxon>Chaetothyriomycetidae</taxon>
        <taxon>Chaetothyriales</taxon>
        <taxon>Herpotrichiellaceae</taxon>
        <taxon>Capronia</taxon>
    </lineage>
</organism>
<keyword evidence="2" id="KW-1185">Reference proteome</keyword>
<dbReference type="EMBL" id="AMGY01000005">
    <property type="protein sequence ID" value="EXJ82338.1"/>
    <property type="molecule type" value="Genomic_DNA"/>
</dbReference>
<accession>W9XQ72</accession>
<gene>
    <name evidence="1" type="ORF">A1O3_06151</name>
</gene>
<proteinExistence type="predicted"/>
<evidence type="ECO:0000313" key="2">
    <source>
        <dbReference type="Proteomes" id="UP000019478"/>
    </source>
</evidence>
<protein>
    <submittedName>
        <fullName evidence="1">Uncharacterized protein</fullName>
    </submittedName>
</protein>
<name>W9XQ72_9EURO</name>
<dbReference type="Proteomes" id="UP000019478">
    <property type="component" value="Unassembled WGS sequence"/>
</dbReference>
<sequence>ESRLSERWIGISHSLSCPTSELEIPHRGFFDRQNHSSGPFLRAGSIYPVGALDILVKEVHLLPQRSCPA</sequence>
<dbReference type="AlphaFoldDB" id="W9XQ72"/>
<reference evidence="1 2" key="1">
    <citation type="submission" date="2013-03" db="EMBL/GenBank/DDBJ databases">
        <title>The Genome Sequence of Capronia epimyces CBS 606.96.</title>
        <authorList>
            <consortium name="The Broad Institute Genomics Platform"/>
            <person name="Cuomo C."/>
            <person name="de Hoog S."/>
            <person name="Gorbushina A."/>
            <person name="Walker B."/>
            <person name="Young S.K."/>
            <person name="Zeng Q."/>
            <person name="Gargeya S."/>
            <person name="Fitzgerald M."/>
            <person name="Haas B."/>
            <person name="Abouelleil A."/>
            <person name="Allen A.W."/>
            <person name="Alvarado L."/>
            <person name="Arachchi H.M."/>
            <person name="Berlin A.M."/>
            <person name="Chapman S.B."/>
            <person name="Gainer-Dewar J."/>
            <person name="Goldberg J."/>
            <person name="Griggs A."/>
            <person name="Gujja S."/>
            <person name="Hansen M."/>
            <person name="Howarth C."/>
            <person name="Imamovic A."/>
            <person name="Ireland A."/>
            <person name="Larimer J."/>
            <person name="McCowan C."/>
            <person name="Murphy C."/>
            <person name="Pearson M."/>
            <person name="Poon T.W."/>
            <person name="Priest M."/>
            <person name="Roberts A."/>
            <person name="Saif S."/>
            <person name="Shea T."/>
            <person name="Sisk P."/>
            <person name="Sykes S."/>
            <person name="Wortman J."/>
            <person name="Nusbaum C."/>
            <person name="Birren B."/>
        </authorList>
    </citation>
    <scope>NUCLEOTIDE SEQUENCE [LARGE SCALE GENOMIC DNA]</scope>
    <source>
        <strain evidence="1 2">CBS 606.96</strain>
    </source>
</reference>
<dbReference type="GeneID" id="19170261"/>
<comment type="caution">
    <text evidence="1">The sequence shown here is derived from an EMBL/GenBank/DDBJ whole genome shotgun (WGS) entry which is preliminary data.</text>
</comment>